<proteinExistence type="predicted"/>
<evidence type="ECO:0000313" key="2">
    <source>
        <dbReference type="Proteomes" id="UP000054851"/>
    </source>
</evidence>
<sequence>MPARAFAKQRVFRVQLHAELEVFGRLAVLADAHVAGHHAAHRTVFGVQHFGGRKARENFDAQRFGLLTEPARDVREADHIIAVILEVIGKQPVRHLLRVVLGQEQEAVLGHFDIERRAFFLPVGDQFGQAARVHDRAGEDVRTDFRAFLQNAHADLDAFFLRQLLQPDSRRQTGRAAADDDDVVFHRFAGTVLLDEARRGHQCSYVPLECPFGIAYCQ</sequence>
<protein>
    <submittedName>
        <fullName evidence="1">Uncharacterized protein</fullName>
    </submittedName>
</protein>
<keyword evidence="2" id="KW-1185">Reference proteome</keyword>
<dbReference type="STRING" id="1777140.AWB79_03299"/>
<gene>
    <name evidence="1" type="ORF">AWB79_03299</name>
</gene>
<organism evidence="1 2">
    <name type="scientific">Caballeronia hypogeia</name>
    <dbReference type="NCBI Taxonomy" id="1777140"/>
    <lineage>
        <taxon>Bacteria</taxon>
        <taxon>Pseudomonadati</taxon>
        <taxon>Pseudomonadota</taxon>
        <taxon>Betaproteobacteria</taxon>
        <taxon>Burkholderiales</taxon>
        <taxon>Burkholderiaceae</taxon>
        <taxon>Caballeronia</taxon>
    </lineage>
</organism>
<dbReference type="EMBL" id="FCOA02000010">
    <property type="protein sequence ID" value="SAK66542.1"/>
    <property type="molecule type" value="Genomic_DNA"/>
</dbReference>
<comment type="caution">
    <text evidence="1">The sequence shown here is derived from an EMBL/GenBank/DDBJ whole genome shotgun (WGS) entry which is preliminary data.</text>
</comment>
<name>A0A158B8Z4_9BURK</name>
<evidence type="ECO:0000313" key="1">
    <source>
        <dbReference type="EMBL" id="SAK66542.1"/>
    </source>
</evidence>
<dbReference type="AlphaFoldDB" id="A0A158B8Z4"/>
<dbReference type="Proteomes" id="UP000054851">
    <property type="component" value="Unassembled WGS sequence"/>
</dbReference>
<accession>A0A158B8Z4</accession>
<reference evidence="1" key="1">
    <citation type="submission" date="2016-01" db="EMBL/GenBank/DDBJ databases">
        <authorList>
            <person name="Peeters C."/>
        </authorList>
    </citation>
    <scope>NUCLEOTIDE SEQUENCE</scope>
    <source>
        <strain evidence="1">LMG 29322</strain>
    </source>
</reference>